<feature type="transmembrane region" description="Helical" evidence="1">
    <location>
        <begin position="44"/>
        <end position="63"/>
    </location>
</feature>
<feature type="transmembrane region" description="Helical" evidence="1">
    <location>
        <begin position="12"/>
        <end position="32"/>
    </location>
</feature>
<evidence type="ECO:0000313" key="4">
    <source>
        <dbReference type="Proteomes" id="UP000587002"/>
    </source>
</evidence>
<feature type="transmembrane region" description="Helical" evidence="1">
    <location>
        <begin position="189"/>
        <end position="211"/>
    </location>
</feature>
<dbReference type="GO" id="GO:0004175">
    <property type="term" value="F:endopeptidase activity"/>
    <property type="evidence" value="ECO:0007669"/>
    <property type="project" value="UniProtKB-ARBA"/>
</dbReference>
<evidence type="ECO:0000259" key="2">
    <source>
        <dbReference type="Pfam" id="PF02517"/>
    </source>
</evidence>
<sequence length="286" mass="29642">MTTEDPARKESGPLLFLAVTFATAWAAWGVAIALGQPAMSFPTVIPYLVGAFGPMFGAIAVRLRRAARRRSAPAHAVRFPLTGLLWTPVLLVVAAGTVVGGALLAQQLGGPPVSLPAALTLLETSGGPIAFAAVMLVVGPLSEEFGWRGTMHPRLRARMGLLPAGLLLGVVWSVWHLPLFFVAGTVQNAFGLLTPSGLVYLVSVVPMAVLAACGYERAGVLGAVVVHFGANATMSLVGVSELLPQALVVGAQAVAALVLLAVHRDRREKASAAHGPVREQPAPALR</sequence>
<dbReference type="Proteomes" id="UP000587002">
    <property type="component" value="Unassembled WGS sequence"/>
</dbReference>
<keyword evidence="3" id="KW-0645">Protease</keyword>
<dbReference type="PANTHER" id="PTHR35797">
    <property type="entry name" value="PROTEASE-RELATED"/>
    <property type="match status" value="1"/>
</dbReference>
<keyword evidence="1" id="KW-0812">Transmembrane</keyword>
<feature type="domain" description="CAAX prenyl protease 2/Lysostaphin resistance protein A-like" evidence="2">
    <location>
        <begin position="128"/>
        <end position="232"/>
    </location>
</feature>
<dbReference type="GO" id="GO:0080120">
    <property type="term" value="P:CAAX-box protein maturation"/>
    <property type="evidence" value="ECO:0007669"/>
    <property type="project" value="UniProtKB-ARBA"/>
</dbReference>
<proteinExistence type="predicted"/>
<dbReference type="InterPro" id="IPR003675">
    <property type="entry name" value="Rce1/LyrA-like_dom"/>
</dbReference>
<protein>
    <submittedName>
        <fullName evidence="3">Membrane protease YdiL (CAAX protease family)</fullName>
    </submittedName>
</protein>
<keyword evidence="1" id="KW-0472">Membrane</keyword>
<gene>
    <name evidence="3" type="ORF">HNR68_005262</name>
</gene>
<evidence type="ECO:0000313" key="3">
    <source>
        <dbReference type="EMBL" id="NYI86632.1"/>
    </source>
</evidence>
<feature type="transmembrane region" description="Helical" evidence="1">
    <location>
        <begin position="84"/>
        <end position="105"/>
    </location>
</feature>
<feature type="transmembrane region" description="Helical" evidence="1">
    <location>
        <begin position="160"/>
        <end position="183"/>
    </location>
</feature>
<name>A0A853AVF6_9PSEU</name>
<dbReference type="RefSeq" id="WP_343050420.1">
    <property type="nucleotide sequence ID" value="NZ_BAABFH010000001.1"/>
</dbReference>
<dbReference type="PANTHER" id="PTHR35797:SF1">
    <property type="entry name" value="PROTEASE"/>
    <property type="match status" value="1"/>
</dbReference>
<dbReference type="InterPro" id="IPR042150">
    <property type="entry name" value="MmRce1-like"/>
</dbReference>
<comment type="caution">
    <text evidence="3">The sequence shown here is derived from an EMBL/GenBank/DDBJ whole genome shotgun (WGS) entry which is preliminary data.</text>
</comment>
<feature type="transmembrane region" description="Helical" evidence="1">
    <location>
        <begin position="117"/>
        <end position="139"/>
    </location>
</feature>
<keyword evidence="3" id="KW-0378">Hydrolase</keyword>
<dbReference type="EMBL" id="JACCFJ010000001">
    <property type="protein sequence ID" value="NYI86632.1"/>
    <property type="molecule type" value="Genomic_DNA"/>
</dbReference>
<dbReference type="AlphaFoldDB" id="A0A853AVF6"/>
<dbReference type="GO" id="GO:0006508">
    <property type="term" value="P:proteolysis"/>
    <property type="evidence" value="ECO:0007669"/>
    <property type="project" value="UniProtKB-KW"/>
</dbReference>
<keyword evidence="1" id="KW-1133">Transmembrane helix</keyword>
<feature type="transmembrane region" description="Helical" evidence="1">
    <location>
        <begin position="218"/>
        <end position="237"/>
    </location>
</feature>
<organism evidence="3 4">
    <name type="scientific">Saccharopolyspora hordei</name>
    <dbReference type="NCBI Taxonomy" id="1838"/>
    <lineage>
        <taxon>Bacteria</taxon>
        <taxon>Bacillati</taxon>
        <taxon>Actinomycetota</taxon>
        <taxon>Actinomycetes</taxon>
        <taxon>Pseudonocardiales</taxon>
        <taxon>Pseudonocardiaceae</taxon>
        <taxon>Saccharopolyspora</taxon>
    </lineage>
</organism>
<accession>A0A853AVF6</accession>
<reference evidence="3 4" key="1">
    <citation type="submission" date="2020-07" db="EMBL/GenBank/DDBJ databases">
        <title>Sequencing the genomes of 1000 actinobacteria strains.</title>
        <authorList>
            <person name="Klenk H.-P."/>
        </authorList>
    </citation>
    <scope>NUCLEOTIDE SEQUENCE [LARGE SCALE GENOMIC DNA]</scope>
    <source>
        <strain evidence="3 4">DSM 44065</strain>
    </source>
</reference>
<dbReference type="Pfam" id="PF02517">
    <property type="entry name" value="Rce1-like"/>
    <property type="match status" value="1"/>
</dbReference>
<evidence type="ECO:0000256" key="1">
    <source>
        <dbReference type="SAM" id="Phobius"/>
    </source>
</evidence>
<feature type="transmembrane region" description="Helical" evidence="1">
    <location>
        <begin position="243"/>
        <end position="262"/>
    </location>
</feature>
<keyword evidence="4" id="KW-1185">Reference proteome</keyword>